<dbReference type="InterPro" id="IPR003961">
    <property type="entry name" value="FN3_dom"/>
</dbReference>
<evidence type="ECO:0000256" key="1">
    <source>
        <dbReference type="ARBA" id="ARBA00004173"/>
    </source>
</evidence>
<feature type="compositionally biased region" description="Basic residues" evidence="5">
    <location>
        <begin position="26"/>
        <end position="45"/>
    </location>
</feature>
<dbReference type="InterPro" id="IPR036116">
    <property type="entry name" value="FN3_sf"/>
</dbReference>
<dbReference type="OrthoDB" id="298084at2759"/>
<feature type="compositionally biased region" description="Basic residues" evidence="5">
    <location>
        <begin position="53"/>
        <end position="62"/>
    </location>
</feature>
<accession>X6MJE7</accession>
<proteinExistence type="inferred from homology"/>
<organism evidence="7 8">
    <name type="scientific">Reticulomyxa filosa</name>
    <dbReference type="NCBI Taxonomy" id="46433"/>
    <lineage>
        <taxon>Eukaryota</taxon>
        <taxon>Sar</taxon>
        <taxon>Rhizaria</taxon>
        <taxon>Retaria</taxon>
        <taxon>Foraminifera</taxon>
        <taxon>Monothalamids</taxon>
        <taxon>Reticulomyxidae</taxon>
        <taxon>Reticulomyxa</taxon>
    </lineage>
</organism>
<dbReference type="GO" id="GO:0005634">
    <property type="term" value="C:nucleus"/>
    <property type="evidence" value="ECO:0007669"/>
    <property type="project" value="TreeGrafter"/>
</dbReference>
<feature type="region of interest" description="Disordered" evidence="5">
    <location>
        <begin position="24"/>
        <end position="116"/>
    </location>
</feature>
<evidence type="ECO:0000256" key="2">
    <source>
        <dbReference type="ARBA" id="ARBA00009540"/>
    </source>
</evidence>
<dbReference type="PANTHER" id="PTHR23354:SF62">
    <property type="entry name" value="MUSTARD, ISOFORM V"/>
    <property type="match status" value="1"/>
</dbReference>
<comment type="subcellular location">
    <subcellularLocation>
        <location evidence="1">Mitochondrion</location>
    </subcellularLocation>
</comment>
<keyword evidence="3" id="KW-0496">Mitochondrion</keyword>
<dbReference type="Proteomes" id="UP000023152">
    <property type="component" value="Unassembled WGS sequence"/>
</dbReference>
<evidence type="ECO:0000256" key="3">
    <source>
        <dbReference type="ARBA" id="ARBA00023128"/>
    </source>
</evidence>
<dbReference type="GO" id="GO:0006979">
    <property type="term" value="P:response to oxidative stress"/>
    <property type="evidence" value="ECO:0007669"/>
    <property type="project" value="TreeGrafter"/>
</dbReference>
<dbReference type="PANTHER" id="PTHR23354">
    <property type="entry name" value="NUCLEOLAR PROTEIN 7/ESTROGEN RECEPTOR COACTIVATOR-RELATED"/>
    <property type="match status" value="1"/>
</dbReference>
<comment type="similarity">
    <text evidence="2">Belongs to the OXR1 family.</text>
</comment>
<evidence type="ECO:0000259" key="6">
    <source>
        <dbReference type="PROSITE" id="PS51886"/>
    </source>
</evidence>
<keyword evidence="8" id="KW-1185">Reference proteome</keyword>
<evidence type="ECO:0000256" key="4">
    <source>
        <dbReference type="ARBA" id="ARBA00040604"/>
    </source>
</evidence>
<dbReference type="CDD" id="cd00063">
    <property type="entry name" value="FN3"/>
    <property type="match status" value="1"/>
</dbReference>
<dbReference type="AlphaFoldDB" id="X6MJE7"/>
<name>X6MJE7_RETFI</name>
<evidence type="ECO:0000313" key="8">
    <source>
        <dbReference type="Proteomes" id="UP000023152"/>
    </source>
</evidence>
<dbReference type="Pfam" id="PF07534">
    <property type="entry name" value="TLD"/>
    <property type="match status" value="1"/>
</dbReference>
<reference evidence="7 8" key="1">
    <citation type="journal article" date="2013" name="Curr. Biol.">
        <title>The Genome of the Foraminiferan Reticulomyxa filosa.</title>
        <authorList>
            <person name="Glockner G."/>
            <person name="Hulsmann N."/>
            <person name="Schleicher M."/>
            <person name="Noegel A.A."/>
            <person name="Eichinger L."/>
            <person name="Gallinger C."/>
            <person name="Pawlowski J."/>
            <person name="Sierra R."/>
            <person name="Euteneuer U."/>
            <person name="Pillet L."/>
            <person name="Moustafa A."/>
            <person name="Platzer M."/>
            <person name="Groth M."/>
            <person name="Szafranski K."/>
            <person name="Schliwa M."/>
        </authorList>
    </citation>
    <scope>NUCLEOTIDE SEQUENCE [LARGE SCALE GENOMIC DNA]</scope>
</reference>
<evidence type="ECO:0000256" key="5">
    <source>
        <dbReference type="SAM" id="MobiDB-lite"/>
    </source>
</evidence>
<dbReference type="GO" id="GO:0005739">
    <property type="term" value="C:mitochondrion"/>
    <property type="evidence" value="ECO:0007669"/>
    <property type="project" value="UniProtKB-SubCell"/>
</dbReference>
<evidence type="ECO:0000313" key="7">
    <source>
        <dbReference type="EMBL" id="ETO13190.1"/>
    </source>
</evidence>
<dbReference type="EMBL" id="ASPP01020766">
    <property type="protein sequence ID" value="ETO13190.1"/>
    <property type="molecule type" value="Genomic_DNA"/>
</dbReference>
<dbReference type="PROSITE" id="PS51886">
    <property type="entry name" value="TLDC"/>
    <property type="match status" value="1"/>
</dbReference>
<feature type="domain" description="TLDc" evidence="6">
    <location>
        <begin position="211"/>
        <end position="296"/>
    </location>
</feature>
<comment type="caution">
    <text evidence="7">The sequence shown here is derived from an EMBL/GenBank/DDBJ whole genome shotgun (WGS) entry which is preliminary data.</text>
</comment>
<sequence>MPMKDLQKILFAFAIEIAFVKSVEKTKKKKEKKKDKKKKKKKRKEQRREKSIGRRRRRRRGGQRLFLSDKDKDDEDDDDDEDEKEDKDDSSSNSDDSDNKKEEVASSSRLKRNRIAPVDKKEDNEYVIEKVDEGADLVSDKDGKIKTLEWTVSQIVSVDKLPKGKFLWTIRKLKPRSVYLLRMRAKNSSGWGLYSFPATQLVTKDCDIESKILKPKEQEMLSKWMPKKYTQKKWKLLLRASKDGFDSATFHRKCDNKGPTVVIVHSHLGHVFGGYVLLLLHSEKEARYERREIYLF</sequence>
<feature type="compositionally biased region" description="Acidic residues" evidence="5">
    <location>
        <begin position="72"/>
        <end position="88"/>
    </location>
</feature>
<protein>
    <recommendedName>
        <fullName evidence="4">Oxidation resistance protein 1</fullName>
    </recommendedName>
</protein>
<dbReference type="InterPro" id="IPR006571">
    <property type="entry name" value="TLDc_dom"/>
</dbReference>
<dbReference type="SUPFAM" id="SSF49265">
    <property type="entry name" value="Fibronectin type III"/>
    <property type="match status" value="1"/>
</dbReference>
<gene>
    <name evidence="7" type="ORF">RFI_24186</name>
</gene>